<organism evidence="3 4">
    <name type="scientific">Chryseobacterium caseinilyticum</name>
    <dbReference type="NCBI Taxonomy" id="2771428"/>
    <lineage>
        <taxon>Bacteria</taxon>
        <taxon>Pseudomonadati</taxon>
        <taxon>Bacteroidota</taxon>
        <taxon>Flavobacteriia</taxon>
        <taxon>Flavobacteriales</taxon>
        <taxon>Weeksellaceae</taxon>
        <taxon>Chryseobacterium group</taxon>
        <taxon>Chryseobacterium</taxon>
    </lineage>
</organism>
<keyword evidence="1" id="KW-0175">Coiled coil</keyword>
<dbReference type="SUPFAM" id="SSF47413">
    <property type="entry name" value="lambda repressor-like DNA-binding domains"/>
    <property type="match status" value="1"/>
</dbReference>
<protein>
    <submittedName>
        <fullName evidence="3">Helix-turn-helix transcriptional regulator</fullName>
    </submittedName>
</protein>
<dbReference type="Proteomes" id="UP000637299">
    <property type="component" value="Unassembled WGS sequence"/>
</dbReference>
<dbReference type="Gene3D" id="1.10.260.40">
    <property type="entry name" value="lambda repressor-like DNA-binding domains"/>
    <property type="match status" value="1"/>
</dbReference>
<dbReference type="InterPro" id="IPR010982">
    <property type="entry name" value="Lambda_DNA-bd_dom_sf"/>
</dbReference>
<dbReference type="Pfam" id="PF01381">
    <property type="entry name" value="HTH_3"/>
    <property type="match status" value="1"/>
</dbReference>
<evidence type="ECO:0000256" key="1">
    <source>
        <dbReference type="SAM" id="Coils"/>
    </source>
</evidence>
<keyword evidence="4" id="KW-1185">Reference proteome</keyword>
<feature type="domain" description="HTH cro/C1-type" evidence="2">
    <location>
        <begin position="17"/>
        <end position="71"/>
    </location>
</feature>
<name>A0ABR8ZGQ9_9FLAO</name>
<dbReference type="EMBL" id="JACYFS010000010">
    <property type="protein sequence ID" value="MBD8084485.1"/>
    <property type="molecule type" value="Genomic_DNA"/>
</dbReference>
<proteinExistence type="predicted"/>
<evidence type="ECO:0000259" key="2">
    <source>
        <dbReference type="PROSITE" id="PS50943"/>
    </source>
</evidence>
<gene>
    <name evidence="3" type="ORF">IC610_18920</name>
</gene>
<dbReference type="RefSeq" id="WP_191738276.1">
    <property type="nucleotide sequence ID" value="NZ_JACYFS010000010.1"/>
</dbReference>
<dbReference type="InterPro" id="IPR001387">
    <property type="entry name" value="Cro/C1-type_HTH"/>
</dbReference>
<reference evidence="3 4" key="1">
    <citation type="submission" date="2020-09" db="EMBL/GenBank/DDBJ databases">
        <title>Genome seq and assembly of Chryseobacterium sp.</title>
        <authorList>
            <person name="Chhetri G."/>
        </authorList>
    </citation>
    <scope>NUCLEOTIDE SEQUENCE [LARGE SCALE GENOMIC DNA]</scope>
    <source>
        <strain evidence="3 4">GCR10</strain>
    </source>
</reference>
<dbReference type="SMART" id="SM00530">
    <property type="entry name" value="HTH_XRE"/>
    <property type="match status" value="1"/>
</dbReference>
<sequence length="102" mass="11950">MYKWNSEELKDQVAIFFKVHRLRKGLSQFQVGNEVDLTKDYIGKIERSKTNPTIDVINSLCNFLEIDIKTLVTKVTENQLEILKIEITELESKSKNLHKKKI</sequence>
<dbReference type="CDD" id="cd00093">
    <property type="entry name" value="HTH_XRE"/>
    <property type="match status" value="1"/>
</dbReference>
<feature type="coiled-coil region" evidence="1">
    <location>
        <begin position="73"/>
        <end position="100"/>
    </location>
</feature>
<evidence type="ECO:0000313" key="4">
    <source>
        <dbReference type="Proteomes" id="UP000637299"/>
    </source>
</evidence>
<dbReference type="PROSITE" id="PS50943">
    <property type="entry name" value="HTH_CROC1"/>
    <property type="match status" value="1"/>
</dbReference>
<evidence type="ECO:0000313" key="3">
    <source>
        <dbReference type="EMBL" id="MBD8084485.1"/>
    </source>
</evidence>
<comment type="caution">
    <text evidence="3">The sequence shown here is derived from an EMBL/GenBank/DDBJ whole genome shotgun (WGS) entry which is preliminary data.</text>
</comment>
<accession>A0ABR8ZGQ9</accession>